<evidence type="ECO:0000256" key="1">
    <source>
        <dbReference type="ARBA" id="ARBA00004651"/>
    </source>
</evidence>
<protein>
    <recommendedName>
        <fullName evidence="10">Major facilitator superfamily (MFS) profile domain-containing protein</fullName>
    </recommendedName>
</protein>
<feature type="transmembrane region" description="Helical" evidence="9">
    <location>
        <begin position="404"/>
        <end position="430"/>
    </location>
</feature>
<feature type="transmembrane region" description="Helical" evidence="9">
    <location>
        <begin position="109"/>
        <end position="129"/>
    </location>
</feature>
<organism evidence="11 12">
    <name type="scientific">Hypothenemus hampei</name>
    <name type="common">Coffee berry borer</name>
    <dbReference type="NCBI Taxonomy" id="57062"/>
    <lineage>
        <taxon>Eukaryota</taxon>
        <taxon>Metazoa</taxon>
        <taxon>Ecdysozoa</taxon>
        <taxon>Arthropoda</taxon>
        <taxon>Hexapoda</taxon>
        <taxon>Insecta</taxon>
        <taxon>Pterygota</taxon>
        <taxon>Neoptera</taxon>
        <taxon>Endopterygota</taxon>
        <taxon>Coleoptera</taxon>
        <taxon>Polyphaga</taxon>
        <taxon>Cucujiformia</taxon>
        <taxon>Curculionidae</taxon>
        <taxon>Scolytinae</taxon>
        <taxon>Hypothenemus</taxon>
    </lineage>
</organism>
<keyword evidence="7 9" id="KW-0472">Membrane</keyword>
<feature type="transmembrane region" description="Helical" evidence="9">
    <location>
        <begin position="801"/>
        <end position="823"/>
    </location>
</feature>
<feature type="transmembrane region" description="Helical" evidence="9">
    <location>
        <begin position="591"/>
        <end position="614"/>
    </location>
</feature>
<feature type="transmembrane region" description="Helical" evidence="9">
    <location>
        <begin position="736"/>
        <end position="755"/>
    </location>
</feature>
<feature type="transmembrane region" description="Helical" evidence="9">
    <location>
        <begin position="901"/>
        <end position="924"/>
    </location>
</feature>
<dbReference type="Pfam" id="PF00083">
    <property type="entry name" value="Sugar_tr"/>
    <property type="match status" value="2"/>
</dbReference>
<evidence type="ECO:0000256" key="2">
    <source>
        <dbReference type="ARBA" id="ARBA00022448"/>
    </source>
</evidence>
<keyword evidence="2" id="KW-0813">Transport</keyword>
<feature type="transmembrane region" description="Helical" evidence="9">
    <location>
        <begin position="873"/>
        <end position="895"/>
    </location>
</feature>
<feature type="transmembrane region" description="Helical" evidence="9">
    <location>
        <begin position="136"/>
        <end position="154"/>
    </location>
</feature>
<feature type="transmembrane region" description="Helical" evidence="9">
    <location>
        <begin position="775"/>
        <end position="794"/>
    </location>
</feature>
<feature type="transmembrane region" description="Helical" evidence="9">
    <location>
        <begin position="540"/>
        <end position="561"/>
    </location>
</feature>
<dbReference type="InterPro" id="IPR020846">
    <property type="entry name" value="MFS_dom"/>
</dbReference>
<sequence length="941" mass="102637">MSEFLDESSIKLHINTQEDDIISNRKNGTEIVYRPTTMESESKCKDSMQSLKPDSNPKDSLYLYRTTFLGNLLGFSVGIGFSWSSPVLPKLHEPESPINGPVNSSDESLIASSLYIGAFIGPFLFGYMADKIGRKNTLITTTVPIFIGMIILAFTDQLKMFYLGRLIIGIGMGGAMTVLTMYIGEITADHNRGKFSCILAIFLSLGVLYPFSVGSYLTVKIFTLSCLLPLQLFVIFFTLYAPDSPPYLVRVGKLKQAENTLVNLHSLSKPQAQKDIVELQRILEKESQESGGFAELFRGRGTRKAFIIAGGLLVLQQFSGIGAVIGFMEGIFRASGSNIPSEIATTIVGVLQVFTVFITSLIIDKLGRKFLLLISTLGSAVSIILLALYFYLLKNNFSMLSYFWWLPITSLLLYIVSFNFGLGPIPWTILSEIFPDNVKSSAASMATGMSFGMSFVVILGFPIINGIVGMAGSFWLFGIVCILGSVFIYFVVIETKGKSARNLLAFSGGLPFSWSSPVLPKLHGPESTINGTVTSTDESIIASSLSVGAFIGPFIFGYLADKIGRKKTLILISIPMSIGMLIIAFTDQIKLVYLGRLINGIGTGGTFTVLTMYIGEVTANHNRGKYSCILGVYIALGVLYPLAVGSSLSIKTFTLSCILPLEIFLIFFTLYAPESPQYLVRIGKLKKAEKALVNLHSLSKEQAQKDIMELQRVLEKQNQEGGGYAEIFKGRATRKAFIISAGCLVLQQLSGINAITGYMEGIFIDSGSTIPPELAAALVGVIQVIFSYVTAVLIEKLGRKFLLFTSASGSAVSIILLGLYFYLQRINFSMLAYFWWLPVTSLVFYIIAFNLGIGPIAWTIMSEIFPDNVKSSGASLVTAISFVLSFIVTLAFPIISDALGLAGSFWLFGICCILGSVFVHFVVFETKGKSMSEIQAILNGE</sequence>
<dbReference type="EMBL" id="JBDJPC010000006">
    <property type="protein sequence ID" value="KAL1497476.1"/>
    <property type="molecule type" value="Genomic_DNA"/>
</dbReference>
<feature type="transmembrane region" description="Helical" evidence="9">
    <location>
        <begin position="568"/>
        <end position="585"/>
    </location>
</feature>
<dbReference type="PROSITE" id="PS00217">
    <property type="entry name" value="SUGAR_TRANSPORT_2"/>
    <property type="match status" value="2"/>
</dbReference>
<comment type="subcellular location">
    <subcellularLocation>
        <location evidence="1">Cell membrane</location>
        <topology evidence="1">Multi-pass membrane protein</topology>
    </subcellularLocation>
</comment>
<feature type="transmembrane region" description="Helical" evidence="9">
    <location>
        <begin position="343"/>
        <end position="363"/>
    </location>
</feature>
<proteinExistence type="predicted"/>
<dbReference type="SUPFAM" id="SSF103473">
    <property type="entry name" value="MFS general substrate transporter"/>
    <property type="match status" value="2"/>
</dbReference>
<comment type="caution">
    <text evidence="11">The sequence shown here is derived from an EMBL/GenBank/DDBJ whole genome shotgun (WGS) entry which is preliminary data.</text>
</comment>
<dbReference type="InterPro" id="IPR005829">
    <property type="entry name" value="Sugar_transporter_CS"/>
</dbReference>
<feature type="transmembrane region" description="Helical" evidence="9">
    <location>
        <begin position="370"/>
        <end position="392"/>
    </location>
</feature>
<evidence type="ECO:0000256" key="9">
    <source>
        <dbReference type="SAM" id="Phobius"/>
    </source>
</evidence>
<feature type="transmembrane region" description="Helical" evidence="9">
    <location>
        <begin position="305"/>
        <end position="328"/>
    </location>
</feature>
<feature type="transmembrane region" description="Helical" evidence="9">
    <location>
        <begin position="195"/>
        <end position="213"/>
    </location>
</feature>
<dbReference type="GO" id="GO:0005886">
    <property type="term" value="C:plasma membrane"/>
    <property type="evidence" value="ECO:0007669"/>
    <property type="project" value="UniProtKB-SubCell"/>
</dbReference>
<dbReference type="AlphaFoldDB" id="A0ABD1ELZ2"/>
<name>A0ABD1ELZ2_HYPHA</name>
<feature type="transmembrane region" description="Helical" evidence="9">
    <location>
        <begin position="442"/>
        <end position="464"/>
    </location>
</feature>
<feature type="transmembrane region" description="Helical" evidence="9">
    <location>
        <begin position="219"/>
        <end position="240"/>
    </location>
</feature>
<evidence type="ECO:0000256" key="6">
    <source>
        <dbReference type="ARBA" id="ARBA00022989"/>
    </source>
</evidence>
<dbReference type="PANTHER" id="PTHR48021">
    <property type="match status" value="1"/>
</dbReference>
<gene>
    <name evidence="11" type="ORF">ABEB36_008435</name>
</gene>
<evidence type="ECO:0000313" key="11">
    <source>
        <dbReference type="EMBL" id="KAL1497476.1"/>
    </source>
</evidence>
<evidence type="ECO:0000256" key="7">
    <source>
        <dbReference type="ARBA" id="ARBA00023136"/>
    </source>
</evidence>
<evidence type="ECO:0000256" key="8">
    <source>
        <dbReference type="ARBA" id="ARBA00023180"/>
    </source>
</evidence>
<evidence type="ECO:0000256" key="5">
    <source>
        <dbReference type="ARBA" id="ARBA00022692"/>
    </source>
</evidence>
<dbReference type="FunFam" id="1.20.1250.20:FF:000218">
    <property type="entry name" value="facilitated trehalose transporter Tret1"/>
    <property type="match status" value="2"/>
</dbReference>
<evidence type="ECO:0000256" key="4">
    <source>
        <dbReference type="ARBA" id="ARBA00022597"/>
    </source>
</evidence>
<evidence type="ECO:0000313" key="12">
    <source>
        <dbReference type="Proteomes" id="UP001566132"/>
    </source>
</evidence>
<keyword evidence="3" id="KW-1003">Cell membrane</keyword>
<feature type="transmembrane region" description="Helical" evidence="9">
    <location>
        <begin position="62"/>
        <end position="83"/>
    </location>
</feature>
<dbReference type="InterPro" id="IPR036259">
    <property type="entry name" value="MFS_trans_sf"/>
</dbReference>
<keyword evidence="6 9" id="KW-1133">Transmembrane helix</keyword>
<dbReference type="InterPro" id="IPR050549">
    <property type="entry name" value="MFS_Trehalose_Transporter"/>
</dbReference>
<keyword evidence="4" id="KW-0762">Sugar transport</keyword>
<accession>A0ABD1ELZ2</accession>
<dbReference type="PRINTS" id="PR00171">
    <property type="entry name" value="SUGRTRNSPORT"/>
</dbReference>
<dbReference type="InterPro" id="IPR003663">
    <property type="entry name" value="Sugar/inositol_transpt"/>
</dbReference>
<dbReference type="PROSITE" id="PS00216">
    <property type="entry name" value="SUGAR_TRANSPORT_1"/>
    <property type="match status" value="2"/>
</dbReference>
<feature type="transmembrane region" description="Helical" evidence="9">
    <location>
        <begin position="470"/>
        <end position="491"/>
    </location>
</feature>
<evidence type="ECO:0000259" key="10">
    <source>
        <dbReference type="PROSITE" id="PS50850"/>
    </source>
</evidence>
<dbReference type="PROSITE" id="PS50850">
    <property type="entry name" value="MFS"/>
    <property type="match status" value="2"/>
</dbReference>
<feature type="domain" description="Major facilitator superfamily (MFS) profile" evidence="10">
    <location>
        <begin position="501"/>
        <end position="927"/>
    </location>
</feature>
<feature type="domain" description="Major facilitator superfamily (MFS) profile" evidence="10">
    <location>
        <begin position="62"/>
        <end position="496"/>
    </location>
</feature>
<keyword evidence="5 9" id="KW-0812">Transmembrane</keyword>
<dbReference type="NCBIfam" id="TIGR00879">
    <property type="entry name" value="SP"/>
    <property type="match status" value="1"/>
</dbReference>
<evidence type="ECO:0000256" key="3">
    <source>
        <dbReference type="ARBA" id="ARBA00022475"/>
    </source>
</evidence>
<feature type="transmembrane region" description="Helical" evidence="9">
    <location>
        <begin position="835"/>
        <end position="861"/>
    </location>
</feature>
<keyword evidence="12" id="KW-1185">Reference proteome</keyword>
<dbReference type="PANTHER" id="PTHR48021:SF47">
    <property type="entry name" value="GH17672P"/>
    <property type="match status" value="1"/>
</dbReference>
<dbReference type="InterPro" id="IPR005828">
    <property type="entry name" value="MFS_sugar_transport-like"/>
</dbReference>
<keyword evidence="8" id="KW-0325">Glycoprotein</keyword>
<dbReference type="Proteomes" id="UP001566132">
    <property type="component" value="Unassembled WGS sequence"/>
</dbReference>
<feature type="transmembrane region" description="Helical" evidence="9">
    <location>
        <begin position="160"/>
        <end position="183"/>
    </location>
</feature>
<reference evidence="11 12" key="1">
    <citation type="submission" date="2024-05" db="EMBL/GenBank/DDBJ databases">
        <title>Genetic variation in Jamaican populations of the coffee berry borer (Hypothenemus hampei).</title>
        <authorList>
            <person name="Errbii M."/>
            <person name="Myrie A."/>
        </authorList>
    </citation>
    <scope>NUCLEOTIDE SEQUENCE [LARGE SCALE GENOMIC DNA]</scope>
    <source>
        <strain evidence="11">JA-Hopewell-2020-01-JO</strain>
        <tissue evidence="11">Whole body</tissue>
    </source>
</reference>
<feature type="transmembrane region" description="Helical" evidence="9">
    <location>
        <begin position="626"/>
        <end position="644"/>
    </location>
</feature>
<dbReference type="Gene3D" id="1.20.1250.20">
    <property type="entry name" value="MFS general substrate transporter like domains"/>
    <property type="match status" value="2"/>
</dbReference>